<evidence type="ECO:0000256" key="6">
    <source>
        <dbReference type="RuleBase" id="RU003915"/>
    </source>
</evidence>
<comment type="catalytic activity">
    <reaction evidence="1 5 6">
        <text>[protein]-peptidylproline (omega=180) = [protein]-peptidylproline (omega=0)</text>
        <dbReference type="Rhea" id="RHEA:16237"/>
        <dbReference type="Rhea" id="RHEA-COMP:10747"/>
        <dbReference type="Rhea" id="RHEA-COMP:10748"/>
        <dbReference type="ChEBI" id="CHEBI:83833"/>
        <dbReference type="ChEBI" id="CHEBI:83834"/>
        <dbReference type="EC" id="5.2.1.8"/>
    </reaction>
</comment>
<organism evidence="8 9">
    <name type="scientific">Methanoliparum thermophilum</name>
    <dbReference type="NCBI Taxonomy" id="2491083"/>
    <lineage>
        <taxon>Archaea</taxon>
        <taxon>Methanobacteriati</taxon>
        <taxon>Methanobacteriota</taxon>
        <taxon>Candidatus Methanoliparia</taxon>
        <taxon>Candidatus Methanoliparales</taxon>
        <taxon>Candidatus Methanoliparaceae</taxon>
        <taxon>Candidatus Methanoliparum</taxon>
    </lineage>
</organism>
<evidence type="ECO:0000256" key="1">
    <source>
        <dbReference type="ARBA" id="ARBA00000971"/>
    </source>
</evidence>
<dbReference type="EMBL" id="RXIF01000010">
    <property type="protein sequence ID" value="RZN64035.1"/>
    <property type="molecule type" value="Genomic_DNA"/>
</dbReference>
<dbReference type="Gene3D" id="2.40.10.330">
    <property type="match status" value="1"/>
</dbReference>
<evidence type="ECO:0000313" key="8">
    <source>
        <dbReference type="EMBL" id="RZN64035.1"/>
    </source>
</evidence>
<accession>A0A520KQX8</accession>
<dbReference type="Gene3D" id="3.30.70.2210">
    <property type="match status" value="1"/>
</dbReference>
<proteinExistence type="inferred from homology"/>
<dbReference type="Gene3D" id="3.10.50.40">
    <property type="match status" value="1"/>
</dbReference>
<evidence type="ECO:0000256" key="4">
    <source>
        <dbReference type="ARBA" id="ARBA00023235"/>
    </source>
</evidence>
<dbReference type="InterPro" id="IPR048261">
    <property type="entry name" value="SlpA/SlyD-like_ins_sf"/>
</dbReference>
<gene>
    <name evidence="8" type="ORF">EF806_05290</name>
</gene>
<dbReference type="InterPro" id="IPR001179">
    <property type="entry name" value="PPIase_FKBP_dom"/>
</dbReference>
<evidence type="ECO:0000313" key="9">
    <source>
        <dbReference type="Proteomes" id="UP000317158"/>
    </source>
</evidence>
<dbReference type="SUPFAM" id="SSF54534">
    <property type="entry name" value="FKBP-like"/>
    <property type="match status" value="1"/>
</dbReference>
<dbReference type="Proteomes" id="UP000317158">
    <property type="component" value="Unassembled WGS sequence"/>
</dbReference>
<evidence type="ECO:0000256" key="5">
    <source>
        <dbReference type="PROSITE-ProRule" id="PRU00277"/>
    </source>
</evidence>
<dbReference type="EC" id="5.2.1.8" evidence="6"/>
<reference evidence="8 9" key="1">
    <citation type="journal article" date="2019" name="Nat. Microbiol.">
        <title>Wide diversity of methane and short-chain alkane metabolisms in uncultured archaea.</title>
        <authorList>
            <person name="Borrel G."/>
            <person name="Adam P.S."/>
            <person name="McKay L.J."/>
            <person name="Chen L.X."/>
            <person name="Sierra-Garcia I.N."/>
            <person name="Sieber C.M."/>
            <person name="Letourneur Q."/>
            <person name="Ghozlane A."/>
            <person name="Andersen G.L."/>
            <person name="Li W.J."/>
            <person name="Hallam S.J."/>
            <person name="Muyzer G."/>
            <person name="de Oliveira V.M."/>
            <person name="Inskeep W.P."/>
            <person name="Banfield J.F."/>
            <person name="Gribaldo S."/>
        </authorList>
    </citation>
    <scope>NUCLEOTIDE SEQUENCE [LARGE SCALE GENOMIC DNA]</scope>
    <source>
        <strain evidence="8">NM1a</strain>
    </source>
</reference>
<evidence type="ECO:0000256" key="2">
    <source>
        <dbReference type="ARBA" id="ARBA00006577"/>
    </source>
</evidence>
<comment type="similarity">
    <text evidence="2 6">Belongs to the FKBP-type PPIase family.</text>
</comment>
<dbReference type="PROSITE" id="PS50059">
    <property type="entry name" value="FKBP_PPIASE"/>
    <property type="match status" value="1"/>
</dbReference>
<evidence type="ECO:0000256" key="3">
    <source>
        <dbReference type="ARBA" id="ARBA00023110"/>
    </source>
</evidence>
<evidence type="ECO:0000259" key="7">
    <source>
        <dbReference type="PROSITE" id="PS50059"/>
    </source>
</evidence>
<dbReference type="AlphaFoldDB" id="A0A520KQX8"/>
<protein>
    <recommendedName>
        <fullName evidence="6">Peptidyl-prolyl cis-trans isomerase</fullName>
        <ecNumber evidence="6">5.2.1.8</ecNumber>
    </recommendedName>
</protein>
<dbReference type="InterPro" id="IPR046357">
    <property type="entry name" value="PPIase_dom_sf"/>
</dbReference>
<sequence>MYMNGTVVKKGDTIELSYTGMVDNEIFDTTDEELAKKEGIYKENLKYGPITIMLGAGHIIKGLEEELIGKEVEYEGNVEIPPKKGFGDYKEDLKMLIPINKIKEDATPGMRVMVDGKIGTIERVVGRRALVDFNLPLAGKVLKYNYKIVRKIEDPIEQIKSLIKVYVNKDVDEVEISEDNIASIYVSYELSIDRQWMVFKKSIADDLLDNLDLKEVKYIERYRKTEKSDENDE</sequence>
<dbReference type="Pfam" id="PF00254">
    <property type="entry name" value="FKBP_C"/>
    <property type="match status" value="1"/>
</dbReference>
<keyword evidence="4 5" id="KW-0413">Isomerase</keyword>
<dbReference type="PANTHER" id="PTHR47861">
    <property type="entry name" value="FKBP-TYPE PEPTIDYL-PROLYL CIS-TRANS ISOMERASE SLYD"/>
    <property type="match status" value="1"/>
</dbReference>
<dbReference type="PANTHER" id="PTHR47861:SF2">
    <property type="entry name" value="LONG-TYPE PEPTIDYL-PROLYL CIS-TRANS ISOMERASE"/>
    <property type="match status" value="1"/>
</dbReference>
<name>A0A520KQX8_METT2</name>
<keyword evidence="3 5" id="KW-0697">Rotamase</keyword>
<dbReference type="GO" id="GO:0003755">
    <property type="term" value="F:peptidyl-prolyl cis-trans isomerase activity"/>
    <property type="evidence" value="ECO:0007669"/>
    <property type="project" value="UniProtKB-UniRule"/>
</dbReference>
<comment type="caution">
    <text evidence="8">The sequence shown here is derived from an EMBL/GenBank/DDBJ whole genome shotgun (WGS) entry which is preliminary data.</text>
</comment>
<feature type="domain" description="PPIase FKBP-type" evidence="7">
    <location>
        <begin position="11"/>
        <end position="100"/>
    </location>
</feature>